<evidence type="ECO:0000313" key="11">
    <source>
        <dbReference type="EMBL" id="GAL84566.1"/>
    </source>
</evidence>
<dbReference type="EMBL" id="BBLT01000003">
    <property type="protein sequence ID" value="GAL84566.1"/>
    <property type="molecule type" value="Genomic_DNA"/>
</dbReference>
<dbReference type="RefSeq" id="WP_052430043.1">
    <property type="nucleotide sequence ID" value="NZ_BBLT01000003.1"/>
</dbReference>
<comment type="similarity">
    <text evidence="2">Belongs to the glycosyl hydrolase 8 (cellulase D) family.</text>
</comment>
<evidence type="ECO:0000256" key="2">
    <source>
        <dbReference type="ARBA" id="ARBA00009209"/>
    </source>
</evidence>
<keyword evidence="7" id="KW-0624">Polysaccharide degradation</keyword>
<proteinExistence type="inferred from homology"/>
<evidence type="ECO:0000259" key="9">
    <source>
        <dbReference type="Pfam" id="PF19081"/>
    </source>
</evidence>
<keyword evidence="8" id="KW-0732">Signal</keyword>
<dbReference type="InterPro" id="IPR012341">
    <property type="entry name" value="6hp_glycosidase-like_sf"/>
</dbReference>
<evidence type="ECO:0000313" key="12">
    <source>
        <dbReference type="Proteomes" id="UP000030185"/>
    </source>
</evidence>
<keyword evidence="4" id="KW-0378">Hydrolase</keyword>
<evidence type="ECO:0000256" key="8">
    <source>
        <dbReference type="SAM" id="SignalP"/>
    </source>
</evidence>
<accession>A0A098LC75</accession>
<dbReference type="eggNOG" id="COG3291">
    <property type="taxonomic scope" value="Bacteria"/>
</dbReference>
<protein>
    <recommendedName>
        <fullName evidence="3">cellulase</fullName>
        <ecNumber evidence="3">3.2.1.4</ecNumber>
    </recommendedName>
</protein>
<dbReference type="Pfam" id="PF01270">
    <property type="entry name" value="Glyco_hydro_8"/>
    <property type="match status" value="1"/>
</dbReference>
<dbReference type="SUPFAM" id="SSF48208">
    <property type="entry name" value="Six-hairpin glycosidases"/>
    <property type="match status" value="1"/>
</dbReference>
<keyword evidence="5" id="KW-0136">Cellulose degradation</keyword>
<feature type="domain" description="PKD-like" evidence="10">
    <location>
        <begin position="820"/>
        <end position="890"/>
    </location>
</feature>
<dbReference type="Gene3D" id="1.50.10.10">
    <property type="match status" value="1"/>
</dbReference>
<feature type="domain" description="Ig-like" evidence="9">
    <location>
        <begin position="594"/>
        <end position="657"/>
    </location>
</feature>
<dbReference type="InterPro" id="IPR002037">
    <property type="entry name" value="Glyco_hydro_8"/>
</dbReference>
<reference evidence="11 12" key="1">
    <citation type="submission" date="2014-09" db="EMBL/GenBank/DDBJ databases">
        <title>Sporocytophaga myxococcoides PG-01 genome sequencing.</title>
        <authorList>
            <person name="Liu L."/>
            <person name="Gao P.J."/>
            <person name="Chen G.J."/>
            <person name="Wang L.S."/>
        </authorList>
    </citation>
    <scope>NUCLEOTIDE SEQUENCE [LARGE SCALE GENOMIC DNA]</scope>
    <source>
        <strain evidence="11 12">PG-01</strain>
    </source>
</reference>
<organism evidence="11 12">
    <name type="scientific">Sporocytophaga myxococcoides</name>
    <dbReference type="NCBI Taxonomy" id="153721"/>
    <lineage>
        <taxon>Bacteria</taxon>
        <taxon>Pseudomonadati</taxon>
        <taxon>Bacteroidota</taxon>
        <taxon>Cytophagia</taxon>
        <taxon>Cytophagales</taxon>
        <taxon>Cytophagaceae</taxon>
        <taxon>Sporocytophaga</taxon>
    </lineage>
</organism>
<dbReference type="GO" id="GO:0030245">
    <property type="term" value="P:cellulose catabolic process"/>
    <property type="evidence" value="ECO:0007669"/>
    <property type="project" value="UniProtKB-KW"/>
</dbReference>
<evidence type="ECO:0000256" key="4">
    <source>
        <dbReference type="ARBA" id="ARBA00022801"/>
    </source>
</evidence>
<sequence length="985" mass="104316">MKKKFTLLLLCLVSVFQIQVMMAQTPTYVYPQNRSYPYGFQQNVKSKTEASAIADSWYNDWKSRWVETCGSGVSRVKDGDGKTYSEGIGYGMLLAVYRGDKTLFDGLWQFYKNNVNNDHGLMHWCRANCGGAECFGGGGSNNGATDGDLDAAMALVIASCQWPSGPYSNDAKSLITKIKNYEFTTCNGLTVQKAGDWFGGCNCTNPSYFSPGYYRAFAQFVPEQSSFWLKAADDSYTVLLASAHPTTGLIPAWSDANGGLGGSGDCELRAEDGGGSRSDYQFDAARAPWRIAIDYLWWGTPNAKSWLTKLTGWVKSGPGISGIKAGYKRDGTQNVDYRNSAFTGAFALAAMASSQDDANSFFNWWTANSVSSGNVGSRLDDAPYFQNSLRTIYALLATGNMWYPCGNVPPPSSCKKPNLGADISMCGSSFPVTLQSKTNGGGNIRFTWKKTSPSAVTLVTSSSNAADANYSVTAANGAGTYVVVRDSVDNTGKVVCTQTDEIVISATLQTPALGADKVLCNPASYNLTPSNLSSFPSGTTWQWQKNGVNINGATSSTLSNVNEVGTYKLTASISGCNSTSDEIKLTSSLPTPVNGCRSSAGTVTLSVSGGTAPYSWYSSSSGGSALSTGNTYTTPSISSTTTYYVQDASGGGTKGNVGPVNNTIGTVWDGNDYAYKLKFDALSAFTLNSVTVYPNAAGTLTVRVLKSDKTTVVASKSFTISGSGGSQVLDLGFSIPQGTDYYMDGTVSGGAKLHMNGGGATYPYTLSGVVSIKGTDPDWIVGNGWYLYYYNWNVSVGNGCARLPVVATINASCTSTPPVQPQISGPDNVGQGETVTYTVTQIQGVTYNWSVSGGAQILSGQGTNSVVIKFGNDDASISVVASNTGGTSVSPAKLIDVRPAGINDGQAGSIKIYPNPSNHEFLMDLSTLQGEAIVKVYDLNSNLLVDQKEVLSSSQVAFGADYPAGFYIIELITDKGNFRCKLVKQ</sequence>
<dbReference type="InterPro" id="IPR044023">
    <property type="entry name" value="Ig_7"/>
</dbReference>
<comment type="caution">
    <text evidence="11">The sequence shown here is derived from an EMBL/GenBank/DDBJ whole genome shotgun (WGS) entry which is preliminary data.</text>
</comment>
<evidence type="ECO:0000256" key="3">
    <source>
        <dbReference type="ARBA" id="ARBA00012601"/>
    </source>
</evidence>
<keyword evidence="6" id="KW-0326">Glycosidase</keyword>
<evidence type="ECO:0000259" key="10">
    <source>
        <dbReference type="Pfam" id="PF19408"/>
    </source>
</evidence>
<evidence type="ECO:0000256" key="7">
    <source>
        <dbReference type="ARBA" id="ARBA00023326"/>
    </source>
</evidence>
<dbReference type="OrthoDB" id="909718at2"/>
<dbReference type="eggNOG" id="COG3405">
    <property type="taxonomic scope" value="Bacteria"/>
</dbReference>
<dbReference type="PRINTS" id="PR00735">
    <property type="entry name" value="GLHYDRLASE8"/>
</dbReference>
<keyword evidence="7" id="KW-0119">Carbohydrate metabolism</keyword>
<comment type="catalytic activity">
    <reaction evidence="1">
        <text>Endohydrolysis of (1-&gt;4)-beta-D-glucosidic linkages in cellulose, lichenin and cereal beta-D-glucans.</text>
        <dbReference type="EC" id="3.2.1.4"/>
    </reaction>
</comment>
<keyword evidence="12" id="KW-1185">Reference proteome</keyword>
<dbReference type="GO" id="GO:0008810">
    <property type="term" value="F:cellulase activity"/>
    <property type="evidence" value="ECO:0007669"/>
    <property type="project" value="UniProtKB-EC"/>
</dbReference>
<feature type="signal peptide" evidence="8">
    <location>
        <begin position="1"/>
        <end position="23"/>
    </location>
</feature>
<evidence type="ECO:0000256" key="6">
    <source>
        <dbReference type="ARBA" id="ARBA00023295"/>
    </source>
</evidence>
<evidence type="ECO:0000256" key="5">
    <source>
        <dbReference type="ARBA" id="ARBA00023001"/>
    </source>
</evidence>
<dbReference type="STRING" id="153721.MYP_1794"/>
<dbReference type="Pfam" id="PF19408">
    <property type="entry name" value="PKD_6"/>
    <property type="match status" value="1"/>
</dbReference>
<name>A0A098LC75_9BACT</name>
<dbReference type="AlphaFoldDB" id="A0A098LC75"/>
<dbReference type="Proteomes" id="UP000030185">
    <property type="component" value="Unassembled WGS sequence"/>
</dbReference>
<dbReference type="EC" id="3.2.1.4" evidence="3"/>
<dbReference type="InterPro" id="IPR008928">
    <property type="entry name" value="6-hairpin_glycosidase_sf"/>
</dbReference>
<feature type="chain" id="PRO_5001937045" description="cellulase" evidence="8">
    <location>
        <begin position="24"/>
        <end position="985"/>
    </location>
</feature>
<dbReference type="Pfam" id="PF19081">
    <property type="entry name" value="Ig_7"/>
    <property type="match status" value="1"/>
</dbReference>
<evidence type="ECO:0000256" key="1">
    <source>
        <dbReference type="ARBA" id="ARBA00000966"/>
    </source>
</evidence>
<dbReference type="InterPro" id="IPR045829">
    <property type="entry name" value="PKD_6"/>
</dbReference>
<dbReference type="InterPro" id="IPR026444">
    <property type="entry name" value="Secre_tail"/>
</dbReference>
<dbReference type="NCBIfam" id="TIGR04183">
    <property type="entry name" value="Por_Secre_tail"/>
    <property type="match status" value="1"/>
</dbReference>
<gene>
    <name evidence="11" type="ORF">MYP_1794</name>
</gene>